<dbReference type="GO" id="GO:0008650">
    <property type="term" value="F:rRNA (uridine-2'-O-)-methyltransferase activity"/>
    <property type="evidence" value="ECO:0007669"/>
    <property type="project" value="UniProtKB-UniRule"/>
</dbReference>
<proteinExistence type="inferred from homology"/>
<evidence type="ECO:0000256" key="12">
    <source>
        <dbReference type="PIRSR" id="PIRSR005461-1"/>
    </source>
</evidence>
<accession>A0A7L9RSB8</accession>
<evidence type="ECO:0000256" key="8">
    <source>
        <dbReference type="ARBA" id="ARBA00041995"/>
    </source>
</evidence>
<dbReference type="EC" id="2.1.1.166" evidence="6 11"/>
<evidence type="ECO:0000256" key="6">
    <source>
        <dbReference type="ARBA" id="ARBA00038861"/>
    </source>
</evidence>
<keyword evidence="4 11" id="KW-0949">S-adenosyl-L-methionine</keyword>
<evidence type="ECO:0000313" key="15">
    <source>
        <dbReference type="EMBL" id="QOL19441.1"/>
    </source>
</evidence>
<feature type="binding site" evidence="11">
    <location>
        <position position="87"/>
    </location>
    <ligand>
        <name>S-adenosyl-L-methionine</name>
        <dbReference type="ChEBI" id="CHEBI:59789"/>
    </ligand>
</feature>
<evidence type="ECO:0000256" key="1">
    <source>
        <dbReference type="ARBA" id="ARBA00022552"/>
    </source>
</evidence>
<feature type="binding site" evidence="11">
    <location>
        <position position="111"/>
    </location>
    <ligand>
        <name>S-adenosyl-L-methionine</name>
        <dbReference type="ChEBI" id="CHEBI:59789"/>
    </ligand>
</feature>
<dbReference type="SUPFAM" id="SSF53335">
    <property type="entry name" value="S-adenosyl-L-methionine-dependent methyltransferases"/>
    <property type="match status" value="1"/>
</dbReference>
<dbReference type="HAMAP" id="MF_01547">
    <property type="entry name" value="RNA_methyltr_E"/>
    <property type="match status" value="1"/>
</dbReference>
<feature type="binding site" evidence="11">
    <location>
        <position position="152"/>
    </location>
    <ligand>
        <name>S-adenosyl-L-methionine</name>
        <dbReference type="ChEBI" id="CHEBI:59789"/>
    </ligand>
</feature>
<keyword evidence="1 11" id="KW-0698">rRNA processing</keyword>
<dbReference type="Pfam" id="PF01728">
    <property type="entry name" value="FtsJ"/>
    <property type="match status" value="1"/>
</dbReference>
<keyword evidence="11" id="KW-0963">Cytoplasm</keyword>
<comment type="subcellular location">
    <subcellularLocation>
        <location evidence="11">Cytoplasm</location>
    </subcellularLocation>
</comment>
<name>A0A7L9RSB8_9PROT</name>
<dbReference type="PIRSF" id="PIRSF005461">
    <property type="entry name" value="23S_rRNA_mtase"/>
    <property type="match status" value="1"/>
</dbReference>
<dbReference type="GO" id="GO:0005737">
    <property type="term" value="C:cytoplasm"/>
    <property type="evidence" value="ECO:0007669"/>
    <property type="project" value="UniProtKB-SubCell"/>
</dbReference>
<evidence type="ECO:0000256" key="11">
    <source>
        <dbReference type="HAMAP-Rule" id="MF_01547"/>
    </source>
</evidence>
<keyword evidence="16" id="KW-1185">Reference proteome</keyword>
<evidence type="ECO:0000256" key="9">
    <source>
        <dbReference type="ARBA" id="ARBA00042745"/>
    </source>
</evidence>
<dbReference type="Gene3D" id="3.40.50.150">
    <property type="entry name" value="Vaccinia Virus protein VP39"/>
    <property type="match status" value="1"/>
</dbReference>
<feature type="region of interest" description="Disordered" evidence="13">
    <location>
        <begin position="1"/>
        <end position="31"/>
    </location>
</feature>
<dbReference type="AlphaFoldDB" id="A0A7L9RSB8"/>
<organism evidence="15 16">
    <name type="scientific">Candidatus Bodocaedibacter vickermanii</name>
    <dbReference type="NCBI Taxonomy" id="2741701"/>
    <lineage>
        <taxon>Bacteria</taxon>
        <taxon>Pseudomonadati</taxon>
        <taxon>Pseudomonadota</taxon>
        <taxon>Alphaproteobacteria</taxon>
        <taxon>Holosporales</taxon>
        <taxon>Candidatus Paracaedibacteraceae</taxon>
        <taxon>Candidatus Bodocaedibacter</taxon>
    </lineage>
</organism>
<reference evidence="15 16" key="1">
    <citation type="submission" date="2020-06" db="EMBL/GenBank/DDBJ databases">
        <title>The endosymbiont of the kinetoplastid Bodo saltans is a Paracaedibacter-like alpha-proteobacterium possessing a putative toxin-antitoxin system.</title>
        <authorList>
            <person name="Midha S."/>
            <person name="Rigden D.J."/>
            <person name="Siozios S."/>
            <person name="Hurst G.D.D."/>
            <person name="Jackson A.P."/>
        </authorList>
    </citation>
    <scope>NUCLEOTIDE SEQUENCE [LARGE SCALE GENOMIC DNA]</scope>
    <source>
        <strain evidence="15">Lake Konstanz</strain>
    </source>
</reference>
<evidence type="ECO:0000256" key="13">
    <source>
        <dbReference type="SAM" id="MobiDB-lite"/>
    </source>
</evidence>
<feature type="binding site" evidence="11">
    <location>
        <position position="89"/>
    </location>
    <ligand>
        <name>S-adenosyl-L-methionine</name>
        <dbReference type="ChEBI" id="CHEBI:59789"/>
    </ligand>
</feature>
<comment type="similarity">
    <text evidence="11">Belongs to the class I-like SAM-binding methyltransferase superfamily. RNA methyltransferase RlmE family.</text>
</comment>
<evidence type="ECO:0000259" key="14">
    <source>
        <dbReference type="Pfam" id="PF01728"/>
    </source>
</evidence>
<dbReference type="InterPro" id="IPR002877">
    <property type="entry name" value="RNA_MeTrfase_FtsJ_dom"/>
</dbReference>
<sequence length="240" mass="26531">MTDDNSSKHRFNKPVQKRRDTATLSKAKGKTVSQQRWLMRQLNDPYVRAAKEQGYRSRAAFKLTELDDKHHLLNPGMRIVDLGCAPGGWTQVCVERLKLLHQKKGQVIGIDLQEVSPAIEGATLLQGDFLDPALQDQLTALLTGPVNGVLSDMAPASTGHEQTDHLRIMALAEIALHFALTVLSPGGFFVAKVLQGGSEKDLLNTLKLHFEKVVHAKPPSSRKDSRELFVVAKGFRLVVK</sequence>
<dbReference type="RefSeq" id="WP_350332194.1">
    <property type="nucleotide sequence ID" value="NZ_CP054719.1"/>
</dbReference>
<dbReference type="InterPro" id="IPR029063">
    <property type="entry name" value="SAM-dependent_MTases_sf"/>
</dbReference>
<feature type="binding site" evidence="11">
    <location>
        <position position="128"/>
    </location>
    <ligand>
        <name>S-adenosyl-L-methionine</name>
        <dbReference type="ChEBI" id="CHEBI:59789"/>
    </ligand>
</feature>
<protein>
    <recommendedName>
        <fullName evidence="7 11">Ribosomal RNA large subunit methyltransferase E</fullName>
        <ecNumber evidence="6 11">2.1.1.166</ecNumber>
    </recommendedName>
    <alternativeName>
        <fullName evidence="9 11">23S rRNA Um2552 methyltransferase</fullName>
    </alternativeName>
    <alternativeName>
        <fullName evidence="8 11">rRNA (uridine-2'-O-)-methyltransferase</fullName>
    </alternativeName>
</protein>
<dbReference type="EMBL" id="CP054719">
    <property type="protein sequence ID" value="QOL19441.1"/>
    <property type="molecule type" value="Genomic_DNA"/>
</dbReference>
<gene>
    <name evidence="11 15" type="primary">rlmE</name>
    <name evidence="11" type="synonym">ftsJ</name>
    <name evidence="11" type="synonym">rrmJ</name>
    <name evidence="15" type="ORF">CPBP_00194</name>
</gene>
<evidence type="ECO:0000256" key="2">
    <source>
        <dbReference type="ARBA" id="ARBA00022603"/>
    </source>
</evidence>
<comment type="function">
    <text evidence="5 11">Specifically methylates the uridine in position 2552 of 23S rRNA at the 2'-O position of the ribose in the fully assembled 50S ribosomal subunit.</text>
</comment>
<feature type="active site" description="Proton acceptor" evidence="11 12">
    <location>
        <position position="192"/>
    </location>
</feature>
<dbReference type="CDD" id="cd02440">
    <property type="entry name" value="AdoMet_MTases"/>
    <property type="match status" value="1"/>
</dbReference>
<dbReference type="PANTHER" id="PTHR10920">
    <property type="entry name" value="RIBOSOMAL RNA METHYLTRANSFERASE"/>
    <property type="match status" value="1"/>
</dbReference>
<evidence type="ECO:0000256" key="10">
    <source>
        <dbReference type="ARBA" id="ARBA00048970"/>
    </source>
</evidence>
<comment type="catalytic activity">
    <reaction evidence="10 11">
        <text>uridine(2552) in 23S rRNA + S-adenosyl-L-methionine = 2'-O-methyluridine(2552) in 23S rRNA + S-adenosyl-L-homocysteine + H(+)</text>
        <dbReference type="Rhea" id="RHEA:42720"/>
        <dbReference type="Rhea" id="RHEA-COMP:10202"/>
        <dbReference type="Rhea" id="RHEA-COMP:10203"/>
        <dbReference type="ChEBI" id="CHEBI:15378"/>
        <dbReference type="ChEBI" id="CHEBI:57856"/>
        <dbReference type="ChEBI" id="CHEBI:59789"/>
        <dbReference type="ChEBI" id="CHEBI:65315"/>
        <dbReference type="ChEBI" id="CHEBI:74478"/>
        <dbReference type="EC" id="2.1.1.166"/>
    </reaction>
</comment>
<evidence type="ECO:0000256" key="4">
    <source>
        <dbReference type="ARBA" id="ARBA00022691"/>
    </source>
</evidence>
<keyword evidence="2 11" id="KW-0489">Methyltransferase</keyword>
<evidence type="ECO:0000256" key="7">
    <source>
        <dbReference type="ARBA" id="ARBA00041129"/>
    </source>
</evidence>
<keyword evidence="3 11" id="KW-0808">Transferase</keyword>
<evidence type="ECO:0000256" key="5">
    <source>
        <dbReference type="ARBA" id="ARBA00037569"/>
    </source>
</evidence>
<dbReference type="Proteomes" id="UP000594001">
    <property type="component" value="Chromosome"/>
</dbReference>
<dbReference type="PANTHER" id="PTHR10920:SF18">
    <property type="entry name" value="RRNA METHYLTRANSFERASE 2, MITOCHONDRIAL"/>
    <property type="match status" value="1"/>
</dbReference>
<evidence type="ECO:0000256" key="3">
    <source>
        <dbReference type="ARBA" id="ARBA00022679"/>
    </source>
</evidence>
<evidence type="ECO:0000313" key="16">
    <source>
        <dbReference type="Proteomes" id="UP000594001"/>
    </source>
</evidence>
<feature type="domain" description="Ribosomal RNA methyltransferase FtsJ" evidence="14">
    <location>
        <begin position="55"/>
        <end position="235"/>
    </location>
</feature>
<dbReference type="InterPro" id="IPR050082">
    <property type="entry name" value="RNA_methyltr_RlmE"/>
</dbReference>
<dbReference type="InterPro" id="IPR015507">
    <property type="entry name" value="rRNA-MeTfrase_E"/>
</dbReference>
<dbReference type="KEGG" id="pbal:CPBP_00194"/>